<dbReference type="InterPro" id="IPR035808">
    <property type="entry name" value="Ribosomal_uL30_euk_arc"/>
</dbReference>
<comment type="subunit">
    <text evidence="4">Part of the 50S ribosomal subunit.</text>
</comment>
<gene>
    <name evidence="6" type="primary">RP-L30</name>
    <name evidence="4" type="synonym">rpl30</name>
    <name evidence="6" type="synonym">rpmD</name>
</gene>
<dbReference type="CDD" id="cd01657">
    <property type="entry name" value="Ribosomal_L7_archeal_euk"/>
    <property type="match status" value="1"/>
</dbReference>
<dbReference type="Gene3D" id="3.30.1390.20">
    <property type="entry name" value="Ribosomal protein L30, ferredoxin-like fold domain"/>
    <property type="match status" value="1"/>
</dbReference>
<dbReference type="Pfam" id="PF00327">
    <property type="entry name" value="Ribosomal_L30"/>
    <property type="match status" value="1"/>
</dbReference>
<dbReference type="NCBIfam" id="NF004711">
    <property type="entry name" value="PRK06049.1"/>
    <property type="match status" value="1"/>
</dbReference>
<evidence type="ECO:0000256" key="2">
    <source>
        <dbReference type="ARBA" id="ARBA00022980"/>
    </source>
</evidence>
<feature type="domain" description="Large ribosomal subunit protein uL30-like ferredoxin-like fold" evidence="5">
    <location>
        <begin position="5"/>
        <end position="55"/>
    </location>
</feature>
<comment type="similarity">
    <text evidence="1 4">Belongs to the universal ribosomal protein uL30 family.</text>
</comment>
<protein>
    <recommendedName>
        <fullName evidence="4">Large ribosomal subunit protein uL30</fullName>
    </recommendedName>
</protein>
<dbReference type="HAMAP" id="MF_01371_A">
    <property type="entry name" value="Ribosomal_uL30_A"/>
    <property type="match status" value="1"/>
</dbReference>
<evidence type="ECO:0000256" key="1">
    <source>
        <dbReference type="ARBA" id="ARBA00007594"/>
    </source>
</evidence>
<sequence>MTKAYLVVRIKGQADVPHWANTTLNLLKLEKKYRAVILPVKENTAGMLKKIQHYISWQEIDTKTTKELLDKKGRRTGYKKITNKDISQAGFKTIDDLAVSLSEGKISMSKIKPLKPWFALSPPKQGFKRSTKRLYGQKGILGHNKELTSLVKRMM</sequence>
<name>A0A075GVA6_9ARCH</name>
<dbReference type="GO" id="GO:0022625">
    <property type="term" value="C:cytosolic large ribosomal subunit"/>
    <property type="evidence" value="ECO:0007669"/>
    <property type="project" value="TreeGrafter"/>
</dbReference>
<dbReference type="InterPro" id="IPR005997">
    <property type="entry name" value="Ribosomal_uL30_arc"/>
</dbReference>
<dbReference type="PANTHER" id="PTHR11524">
    <property type="entry name" value="60S RIBOSOMAL PROTEIN L7"/>
    <property type="match status" value="1"/>
</dbReference>
<dbReference type="GO" id="GO:0003723">
    <property type="term" value="F:RNA binding"/>
    <property type="evidence" value="ECO:0007669"/>
    <property type="project" value="TreeGrafter"/>
</dbReference>
<dbReference type="Gene3D" id="1.10.15.30">
    <property type="match status" value="1"/>
</dbReference>
<proteinExistence type="inferred from homology"/>
<organism evidence="6">
    <name type="scientific">uncultured marine thaumarchaeote KM3_23_E01</name>
    <dbReference type="NCBI Taxonomy" id="1456099"/>
    <lineage>
        <taxon>Archaea</taxon>
        <taxon>Nitrososphaerota</taxon>
        <taxon>environmental samples</taxon>
    </lineage>
</organism>
<dbReference type="GO" id="GO:0003735">
    <property type="term" value="F:structural constituent of ribosome"/>
    <property type="evidence" value="ECO:0007669"/>
    <property type="project" value="InterPro"/>
</dbReference>
<keyword evidence="3 4" id="KW-0687">Ribonucleoprotein</keyword>
<keyword evidence="2 4" id="KW-0689">Ribosomal protein</keyword>
<evidence type="ECO:0000259" key="5">
    <source>
        <dbReference type="Pfam" id="PF00327"/>
    </source>
</evidence>
<accession>A0A075GVA6</accession>
<reference evidence="6" key="1">
    <citation type="journal article" date="2014" name="Genome Biol. Evol.">
        <title>Pangenome evidence for extensive interdomain horizontal transfer affecting lineage core and shell genes in uncultured planktonic thaumarchaeota and euryarchaeota.</title>
        <authorList>
            <person name="Deschamps P."/>
            <person name="Zivanovic Y."/>
            <person name="Moreira D."/>
            <person name="Rodriguez-Valera F."/>
            <person name="Lopez-Garcia P."/>
        </authorList>
    </citation>
    <scope>NUCLEOTIDE SEQUENCE</scope>
</reference>
<evidence type="ECO:0000313" key="6">
    <source>
        <dbReference type="EMBL" id="AIF07674.1"/>
    </source>
</evidence>
<dbReference type="EMBL" id="KF900810">
    <property type="protein sequence ID" value="AIF07674.1"/>
    <property type="molecule type" value="Genomic_DNA"/>
</dbReference>
<dbReference type="SUPFAM" id="SSF55129">
    <property type="entry name" value="Ribosomal protein L30p/L7e"/>
    <property type="match status" value="1"/>
</dbReference>
<dbReference type="GO" id="GO:0000463">
    <property type="term" value="P:maturation of LSU-rRNA from tricistronic rRNA transcript (SSU-rRNA, 5.8S rRNA, LSU-rRNA)"/>
    <property type="evidence" value="ECO:0007669"/>
    <property type="project" value="TreeGrafter"/>
</dbReference>
<dbReference type="GO" id="GO:0006412">
    <property type="term" value="P:translation"/>
    <property type="evidence" value="ECO:0007669"/>
    <property type="project" value="UniProtKB-UniRule"/>
</dbReference>
<dbReference type="InterPro" id="IPR039699">
    <property type="entry name" value="Ribosomal_uL30"/>
</dbReference>
<evidence type="ECO:0000256" key="3">
    <source>
        <dbReference type="ARBA" id="ARBA00023274"/>
    </source>
</evidence>
<dbReference type="InterPro" id="IPR016082">
    <property type="entry name" value="Ribosomal_uL30_ferredoxin-like"/>
</dbReference>
<dbReference type="PANTHER" id="PTHR11524:SF16">
    <property type="entry name" value="LARGE RIBOSOMAL SUBUNIT PROTEIN UL30"/>
    <property type="match status" value="1"/>
</dbReference>
<dbReference type="InterPro" id="IPR036919">
    <property type="entry name" value="Ribo_uL30_ferredoxin-like_sf"/>
</dbReference>
<dbReference type="AlphaFoldDB" id="A0A075GVA6"/>
<evidence type="ECO:0000256" key="4">
    <source>
        <dbReference type="HAMAP-Rule" id="MF_01371"/>
    </source>
</evidence>